<reference evidence="2" key="2">
    <citation type="journal article" date="2024" name="Environ. Microbiol.">
        <title>Genome analysis and description of Tunturibacter gen. nov. expands the diversity of Terriglobia in tundra soils.</title>
        <authorList>
            <person name="Messyasz A."/>
            <person name="Mannisto M.K."/>
            <person name="Kerkhof L.J."/>
            <person name="Haggblom M.M."/>
        </authorList>
    </citation>
    <scope>NUCLEOTIDE SEQUENCE</scope>
    <source>
        <strain evidence="2">M8UP23</strain>
    </source>
</reference>
<name>A0AAU7ZF68_9BACT</name>
<dbReference type="EMBL" id="CP132932">
    <property type="protein sequence ID" value="XCB27552.1"/>
    <property type="molecule type" value="Genomic_DNA"/>
</dbReference>
<sequence length="57" mass="6154">MIEHTVTGQQEEVLIEEYQEGLGGQFPKTTGSGPIPPYTPLPSGALEEISHFVIGNE</sequence>
<dbReference type="AlphaFoldDB" id="A0AAU7ZF68"/>
<reference evidence="2" key="1">
    <citation type="submission" date="2023-08" db="EMBL/GenBank/DDBJ databases">
        <authorList>
            <person name="Messyasz A."/>
            <person name="Mannisto M.K."/>
            <person name="Kerkhof L.J."/>
            <person name="Haggblom M."/>
        </authorList>
    </citation>
    <scope>NUCLEOTIDE SEQUENCE</scope>
    <source>
        <strain evidence="2">M8UP23</strain>
    </source>
</reference>
<evidence type="ECO:0000313" key="2">
    <source>
        <dbReference type="EMBL" id="XCB27552.1"/>
    </source>
</evidence>
<organism evidence="2">
    <name type="scientific">Tunturiibacter empetritectus</name>
    <dbReference type="NCBI Taxonomy" id="3069691"/>
    <lineage>
        <taxon>Bacteria</taxon>
        <taxon>Pseudomonadati</taxon>
        <taxon>Acidobacteriota</taxon>
        <taxon>Terriglobia</taxon>
        <taxon>Terriglobales</taxon>
        <taxon>Acidobacteriaceae</taxon>
        <taxon>Tunturiibacter</taxon>
    </lineage>
</organism>
<feature type="region of interest" description="Disordered" evidence="1">
    <location>
        <begin position="23"/>
        <end position="42"/>
    </location>
</feature>
<dbReference type="RefSeq" id="WP_353069678.1">
    <property type="nucleotide sequence ID" value="NZ_CP132932.1"/>
</dbReference>
<accession>A0AAU7ZF68</accession>
<protein>
    <submittedName>
        <fullName evidence="2">Uncharacterized protein</fullName>
    </submittedName>
</protein>
<proteinExistence type="predicted"/>
<gene>
    <name evidence="2" type="ORF">RBB75_04355</name>
</gene>
<evidence type="ECO:0000256" key="1">
    <source>
        <dbReference type="SAM" id="MobiDB-lite"/>
    </source>
</evidence>
<dbReference type="KEGG" id="temp:RBB75_04355"/>